<evidence type="ECO:0000313" key="4">
    <source>
        <dbReference type="RefSeq" id="XP_020085818.1"/>
    </source>
</evidence>
<dbReference type="PANTHER" id="PTHR10091">
    <property type="entry name" value="ALDOSE-1-EPIMERASE"/>
    <property type="match status" value="1"/>
</dbReference>
<proteinExistence type="predicted"/>
<accession>A0A6P5EQ38</accession>
<dbReference type="GO" id="GO:0004034">
    <property type="term" value="F:aldose 1-epimerase activity"/>
    <property type="evidence" value="ECO:0007669"/>
    <property type="project" value="TreeGrafter"/>
</dbReference>
<dbReference type="GO" id="GO:0030246">
    <property type="term" value="F:carbohydrate binding"/>
    <property type="evidence" value="ECO:0007669"/>
    <property type="project" value="InterPro"/>
</dbReference>
<protein>
    <submittedName>
        <fullName evidence="2 3">Aldose 1-epimerase-like</fullName>
    </submittedName>
</protein>
<dbReference type="RefSeq" id="XP_020085816.1">
    <property type="nucleotide sequence ID" value="XM_020230227.1"/>
</dbReference>
<organism evidence="2">
    <name type="scientific">Ananas comosus</name>
    <name type="common">Pineapple</name>
    <name type="synonym">Ananas ananas</name>
    <dbReference type="NCBI Taxonomy" id="4615"/>
    <lineage>
        <taxon>Eukaryota</taxon>
        <taxon>Viridiplantae</taxon>
        <taxon>Streptophyta</taxon>
        <taxon>Embryophyta</taxon>
        <taxon>Tracheophyta</taxon>
        <taxon>Spermatophyta</taxon>
        <taxon>Magnoliopsida</taxon>
        <taxon>Liliopsida</taxon>
        <taxon>Poales</taxon>
        <taxon>Bromeliaceae</taxon>
        <taxon>Bromelioideae</taxon>
        <taxon>Ananas</taxon>
    </lineage>
</organism>
<dbReference type="RefSeq" id="XP_020085817.1">
    <property type="nucleotide sequence ID" value="XM_020230228.1"/>
</dbReference>
<gene>
    <name evidence="2 3 4" type="primary">LOC109708471</name>
</gene>
<dbReference type="Pfam" id="PF01263">
    <property type="entry name" value="Aldose_epim"/>
    <property type="match status" value="1"/>
</dbReference>
<keyword evidence="1" id="KW-1185">Reference proteome</keyword>
<evidence type="ECO:0000313" key="2">
    <source>
        <dbReference type="RefSeq" id="XP_020085816.1"/>
    </source>
</evidence>
<name>A0A6P5EQ38_ANACO</name>
<dbReference type="GO" id="GO:0006006">
    <property type="term" value="P:glucose metabolic process"/>
    <property type="evidence" value="ECO:0007669"/>
    <property type="project" value="TreeGrafter"/>
</dbReference>
<dbReference type="InterPro" id="IPR011013">
    <property type="entry name" value="Gal_mutarotase_sf_dom"/>
</dbReference>
<evidence type="ECO:0000313" key="1">
    <source>
        <dbReference type="Proteomes" id="UP000515123"/>
    </source>
</evidence>
<dbReference type="AlphaFoldDB" id="A0A6P5EQ38"/>
<sequence length="180" mass="19954">MFSNHSICPQVIIPILISPLPNDTTYFGALVGCVANRIARGRFVLNGKPYRLFINNGNNSLHGGHRGFSKVIWTVKEKVDGDYPYITLYYHSFDGEQGFLGDLDVYVTYKISGPYELSGHMNATAVYKATPVNLAQHTYWNLGGDNSGAILSNTVQIFASHITPVDESLIPTGQWKLGWK</sequence>
<dbReference type="RefSeq" id="XP_020085818.1">
    <property type="nucleotide sequence ID" value="XM_020230229.1"/>
</dbReference>
<dbReference type="GeneID" id="109708471"/>
<dbReference type="Gene3D" id="2.70.98.10">
    <property type="match status" value="1"/>
</dbReference>
<dbReference type="PANTHER" id="PTHR10091:SF0">
    <property type="entry name" value="GALACTOSE MUTAROTASE"/>
    <property type="match status" value="1"/>
</dbReference>
<reference evidence="1" key="1">
    <citation type="journal article" date="2015" name="Nat. Genet.">
        <title>The pineapple genome and the evolution of CAM photosynthesis.</title>
        <authorList>
            <person name="Ming R."/>
            <person name="VanBuren R."/>
            <person name="Wai C.M."/>
            <person name="Tang H."/>
            <person name="Schatz M.C."/>
            <person name="Bowers J.E."/>
            <person name="Lyons E."/>
            <person name="Wang M.L."/>
            <person name="Chen J."/>
            <person name="Biggers E."/>
            <person name="Zhang J."/>
            <person name="Huang L."/>
            <person name="Zhang L."/>
            <person name="Miao W."/>
            <person name="Zhang J."/>
            <person name="Ye Z."/>
            <person name="Miao C."/>
            <person name="Lin Z."/>
            <person name="Wang H."/>
            <person name="Zhou H."/>
            <person name="Yim W.C."/>
            <person name="Priest H.D."/>
            <person name="Zheng C."/>
            <person name="Woodhouse M."/>
            <person name="Edger P.P."/>
            <person name="Guyot R."/>
            <person name="Guo H.B."/>
            <person name="Guo H."/>
            <person name="Zheng G."/>
            <person name="Singh R."/>
            <person name="Sharma A."/>
            <person name="Min X."/>
            <person name="Zheng Y."/>
            <person name="Lee H."/>
            <person name="Gurtowski J."/>
            <person name="Sedlazeck F.J."/>
            <person name="Harkess A."/>
            <person name="McKain M.R."/>
            <person name="Liao Z."/>
            <person name="Fang J."/>
            <person name="Liu J."/>
            <person name="Zhang X."/>
            <person name="Zhang Q."/>
            <person name="Hu W."/>
            <person name="Qin Y."/>
            <person name="Wang K."/>
            <person name="Chen L.Y."/>
            <person name="Shirley N."/>
            <person name="Lin Y.R."/>
            <person name="Liu L.Y."/>
            <person name="Hernandez A.G."/>
            <person name="Wright C.L."/>
            <person name="Bulone V."/>
            <person name="Tuskan G.A."/>
            <person name="Heath K."/>
            <person name="Zee F."/>
            <person name="Moore P.H."/>
            <person name="Sunkar R."/>
            <person name="Leebens-Mack J.H."/>
            <person name="Mockler T."/>
            <person name="Bennetzen J.L."/>
            <person name="Freeling M."/>
            <person name="Sankoff D."/>
            <person name="Paterson A.H."/>
            <person name="Zhu X."/>
            <person name="Yang X."/>
            <person name="Smith J.A."/>
            <person name="Cushman J.C."/>
            <person name="Paull R.E."/>
            <person name="Yu Q."/>
        </authorList>
    </citation>
    <scope>NUCLEOTIDE SEQUENCE [LARGE SCALE GENOMIC DNA]</scope>
    <source>
        <strain evidence="1">cv. F153</strain>
    </source>
</reference>
<dbReference type="SUPFAM" id="SSF74650">
    <property type="entry name" value="Galactose mutarotase-like"/>
    <property type="match status" value="1"/>
</dbReference>
<dbReference type="OrthoDB" id="775278at2759"/>
<dbReference type="GO" id="GO:0033499">
    <property type="term" value="P:galactose catabolic process via UDP-galactose, Leloir pathway"/>
    <property type="evidence" value="ECO:0007669"/>
    <property type="project" value="TreeGrafter"/>
</dbReference>
<reference evidence="2 3" key="2">
    <citation type="submission" date="2025-04" db="UniProtKB">
        <authorList>
            <consortium name="RefSeq"/>
        </authorList>
    </citation>
    <scope>IDENTIFICATION</scope>
    <source>
        <tissue evidence="2 3">Leaf</tissue>
    </source>
</reference>
<dbReference type="InterPro" id="IPR014718">
    <property type="entry name" value="GH-type_carb-bd"/>
</dbReference>
<dbReference type="Proteomes" id="UP000515123">
    <property type="component" value="Linkage group 4"/>
</dbReference>
<evidence type="ECO:0000313" key="3">
    <source>
        <dbReference type="RefSeq" id="XP_020085817.1"/>
    </source>
</evidence>
<dbReference type="InterPro" id="IPR008183">
    <property type="entry name" value="Aldose_1/G6P_1-epimerase"/>
</dbReference>